<dbReference type="OrthoDB" id="9806320at2"/>
<feature type="domain" description="O-antigen ligase-related" evidence="6">
    <location>
        <begin position="224"/>
        <end position="365"/>
    </location>
</feature>
<feature type="transmembrane region" description="Helical" evidence="5">
    <location>
        <begin position="29"/>
        <end position="46"/>
    </location>
</feature>
<dbReference type="GO" id="GO:0016020">
    <property type="term" value="C:membrane"/>
    <property type="evidence" value="ECO:0007669"/>
    <property type="project" value="UniProtKB-SubCell"/>
</dbReference>
<evidence type="ECO:0000256" key="1">
    <source>
        <dbReference type="ARBA" id="ARBA00004141"/>
    </source>
</evidence>
<evidence type="ECO:0000256" key="4">
    <source>
        <dbReference type="ARBA" id="ARBA00023136"/>
    </source>
</evidence>
<evidence type="ECO:0000256" key="2">
    <source>
        <dbReference type="ARBA" id="ARBA00022692"/>
    </source>
</evidence>
<dbReference type="AlphaFoldDB" id="I4D8L2"/>
<evidence type="ECO:0000313" key="7">
    <source>
        <dbReference type="EMBL" id="AFM42136.1"/>
    </source>
</evidence>
<evidence type="ECO:0000256" key="5">
    <source>
        <dbReference type="SAM" id="Phobius"/>
    </source>
</evidence>
<feature type="transmembrane region" description="Helical" evidence="5">
    <location>
        <begin position="218"/>
        <end position="236"/>
    </location>
</feature>
<evidence type="ECO:0000313" key="8">
    <source>
        <dbReference type="Proteomes" id="UP000002892"/>
    </source>
</evidence>
<dbReference type="InterPro" id="IPR051533">
    <property type="entry name" value="WaaL-like"/>
</dbReference>
<dbReference type="PANTHER" id="PTHR37422">
    <property type="entry name" value="TEICHURONIC ACID BIOSYNTHESIS PROTEIN TUAE"/>
    <property type="match status" value="1"/>
</dbReference>
<feature type="transmembrane region" description="Helical" evidence="5">
    <location>
        <begin position="242"/>
        <end position="257"/>
    </location>
</feature>
<organism evidence="7 8">
    <name type="scientific">Desulfosporosinus acidiphilus (strain DSM 22704 / JCM 16185 / SJ4)</name>
    <dbReference type="NCBI Taxonomy" id="646529"/>
    <lineage>
        <taxon>Bacteria</taxon>
        <taxon>Bacillati</taxon>
        <taxon>Bacillota</taxon>
        <taxon>Clostridia</taxon>
        <taxon>Eubacteriales</taxon>
        <taxon>Desulfitobacteriaceae</taxon>
        <taxon>Desulfosporosinus</taxon>
    </lineage>
</organism>
<feature type="transmembrane region" description="Helical" evidence="5">
    <location>
        <begin position="6"/>
        <end position="22"/>
    </location>
</feature>
<evidence type="ECO:0000259" key="6">
    <source>
        <dbReference type="Pfam" id="PF04932"/>
    </source>
</evidence>
<keyword evidence="7" id="KW-0436">Ligase</keyword>
<feature type="transmembrane region" description="Helical" evidence="5">
    <location>
        <begin position="118"/>
        <end position="137"/>
    </location>
</feature>
<sequence>MGFTLLEWGILLLCFGMVCHCGRSKPNILPSLLAGAVALDISIDWFPPLGPLGSQSISLARLVTVGILGSALWRLWLEPQKRQKLKVILNCFLSRSLLIYIAVGAFSLFYTIDLGKTAVGVVRLLILFLLYLGTFLLAERNQVLLPFQVVHWVGVALVPLALYEGMTRHFIWREYLAQGEIARVNATFVDPNIFARYLVLAIVANLVLQYFNRETKKHVVYLVSLFSLLGALAITLSRSGELTLVIILVLMILLIPRKQMIQPIGLIGLIGSGIVAMSPLVRHRLLTFMDGMGALDQRKYLIKVAWTMFTDHPMFGVGLGVFEKMFKTHYINMKTVIPYVEGATLSHTTLLTIAAELGFMGLTALALVWFALIRILRSLRRLDQNGTERYLLGVGYFIWIVTIFISSQSEGRFFEDPVLWISMAMMLSLFNCEECGL</sequence>
<reference evidence="7 8" key="1">
    <citation type="journal article" date="2012" name="J. Bacteriol.">
        <title>Complete genome sequences of Desulfosporosinus orientis DSM765T, Desulfosporosinus youngiae DSM17734T, Desulfosporosinus meridiei DSM13257T, and Desulfosporosinus acidiphilus DSM22704T.</title>
        <authorList>
            <person name="Pester M."/>
            <person name="Brambilla E."/>
            <person name="Alazard D."/>
            <person name="Rattei T."/>
            <person name="Weinmaier T."/>
            <person name="Han J."/>
            <person name="Lucas S."/>
            <person name="Lapidus A."/>
            <person name="Cheng J.F."/>
            <person name="Goodwin L."/>
            <person name="Pitluck S."/>
            <person name="Peters L."/>
            <person name="Ovchinnikova G."/>
            <person name="Teshima H."/>
            <person name="Detter J.C."/>
            <person name="Han C.S."/>
            <person name="Tapia R."/>
            <person name="Land M.L."/>
            <person name="Hauser L."/>
            <person name="Kyrpides N.C."/>
            <person name="Ivanova N.N."/>
            <person name="Pagani I."/>
            <person name="Huntmann M."/>
            <person name="Wei C.L."/>
            <person name="Davenport K.W."/>
            <person name="Daligault H."/>
            <person name="Chain P.S."/>
            <person name="Chen A."/>
            <person name="Mavromatis K."/>
            <person name="Markowitz V."/>
            <person name="Szeto E."/>
            <person name="Mikhailova N."/>
            <person name="Pati A."/>
            <person name="Wagner M."/>
            <person name="Woyke T."/>
            <person name="Ollivier B."/>
            <person name="Klenk H.P."/>
            <person name="Spring S."/>
            <person name="Loy A."/>
        </authorList>
    </citation>
    <scope>NUCLEOTIDE SEQUENCE [LARGE SCALE GENOMIC DNA]</scope>
    <source>
        <strain evidence="8">DSM 22704 / JCM 16185 / SJ4</strain>
    </source>
</reference>
<feature type="transmembrane region" description="Helical" evidence="5">
    <location>
        <begin position="389"/>
        <end position="406"/>
    </location>
</feature>
<dbReference type="InterPro" id="IPR007016">
    <property type="entry name" value="O-antigen_ligase-rel_domated"/>
</dbReference>
<dbReference type="RefSeq" id="WP_014828125.1">
    <property type="nucleotide sequence ID" value="NC_018068.1"/>
</dbReference>
<feature type="transmembrane region" description="Helical" evidence="5">
    <location>
        <begin position="264"/>
        <end position="281"/>
    </location>
</feature>
<dbReference type="Pfam" id="PF04932">
    <property type="entry name" value="Wzy_C"/>
    <property type="match status" value="1"/>
</dbReference>
<feature type="transmembrane region" description="Helical" evidence="5">
    <location>
        <begin position="58"/>
        <end position="76"/>
    </location>
</feature>
<dbReference type="GO" id="GO:0016874">
    <property type="term" value="F:ligase activity"/>
    <property type="evidence" value="ECO:0007669"/>
    <property type="project" value="UniProtKB-KW"/>
</dbReference>
<keyword evidence="4 5" id="KW-0472">Membrane</keyword>
<dbReference type="eggNOG" id="COG3307">
    <property type="taxonomic scope" value="Bacteria"/>
</dbReference>
<feature type="transmembrane region" description="Helical" evidence="5">
    <location>
        <begin position="357"/>
        <end position="377"/>
    </location>
</feature>
<name>I4D8L2_DESAJ</name>
<dbReference type="STRING" id="646529.Desaci_3235"/>
<dbReference type="HOGENOM" id="CLU_620700_0_0_9"/>
<gene>
    <name evidence="7" type="ordered locus">Desaci_3235</name>
</gene>
<dbReference type="PANTHER" id="PTHR37422:SF23">
    <property type="entry name" value="TEICHURONIC ACID BIOSYNTHESIS PROTEIN TUAE"/>
    <property type="match status" value="1"/>
</dbReference>
<feature type="transmembrane region" description="Helical" evidence="5">
    <location>
        <begin position="144"/>
        <end position="163"/>
    </location>
</feature>
<feature type="transmembrane region" description="Helical" evidence="5">
    <location>
        <begin position="88"/>
        <end position="112"/>
    </location>
</feature>
<accession>I4D8L2</accession>
<dbReference type="KEGG" id="dai:Desaci_3235"/>
<proteinExistence type="predicted"/>
<feature type="transmembrane region" description="Helical" evidence="5">
    <location>
        <begin position="193"/>
        <end position="211"/>
    </location>
</feature>
<dbReference type="Proteomes" id="UP000002892">
    <property type="component" value="Chromosome"/>
</dbReference>
<protein>
    <submittedName>
        <fullName evidence="7">Lipid A core-O-antigen ligase-like enyme</fullName>
    </submittedName>
</protein>
<keyword evidence="3 5" id="KW-1133">Transmembrane helix</keyword>
<keyword evidence="8" id="KW-1185">Reference proteome</keyword>
<keyword evidence="2 5" id="KW-0812">Transmembrane</keyword>
<dbReference type="EMBL" id="CP003639">
    <property type="protein sequence ID" value="AFM42136.1"/>
    <property type="molecule type" value="Genomic_DNA"/>
</dbReference>
<comment type="subcellular location">
    <subcellularLocation>
        <location evidence="1">Membrane</location>
        <topology evidence="1">Multi-pass membrane protein</topology>
    </subcellularLocation>
</comment>
<evidence type="ECO:0000256" key="3">
    <source>
        <dbReference type="ARBA" id="ARBA00022989"/>
    </source>
</evidence>